<keyword evidence="6" id="KW-0460">Magnesium</keyword>
<feature type="domain" description="PIN" evidence="8">
    <location>
        <begin position="5"/>
        <end position="120"/>
    </location>
</feature>
<dbReference type="Gene3D" id="3.40.50.1010">
    <property type="entry name" value="5'-nuclease"/>
    <property type="match status" value="1"/>
</dbReference>
<evidence type="ECO:0000313" key="9">
    <source>
        <dbReference type="EMBL" id="NYZ69844.1"/>
    </source>
</evidence>
<keyword evidence="3" id="KW-0540">Nuclease</keyword>
<keyword evidence="10" id="KW-1185">Reference proteome</keyword>
<dbReference type="EMBL" id="JACCKB010000163">
    <property type="protein sequence ID" value="NYZ69844.1"/>
    <property type="molecule type" value="Genomic_DNA"/>
</dbReference>
<keyword evidence="5" id="KW-0378">Hydrolase</keyword>
<comment type="caution">
    <text evidence="9">The sequence shown here is derived from an EMBL/GenBank/DDBJ whole genome shotgun (WGS) entry which is preliminary data.</text>
</comment>
<accession>A0A853IIJ0</accession>
<dbReference type="InterPro" id="IPR029060">
    <property type="entry name" value="PIN-like_dom_sf"/>
</dbReference>
<dbReference type="Proteomes" id="UP000569732">
    <property type="component" value="Unassembled WGS sequence"/>
</dbReference>
<dbReference type="SUPFAM" id="SSF88723">
    <property type="entry name" value="PIN domain-like"/>
    <property type="match status" value="1"/>
</dbReference>
<evidence type="ECO:0000256" key="7">
    <source>
        <dbReference type="ARBA" id="ARBA00038093"/>
    </source>
</evidence>
<dbReference type="GO" id="GO:0046872">
    <property type="term" value="F:metal ion binding"/>
    <property type="evidence" value="ECO:0007669"/>
    <property type="project" value="UniProtKB-KW"/>
</dbReference>
<keyword evidence="2" id="KW-1277">Toxin-antitoxin system</keyword>
<comment type="cofactor">
    <cofactor evidence="1">
        <name>Mg(2+)</name>
        <dbReference type="ChEBI" id="CHEBI:18420"/>
    </cofactor>
</comment>
<dbReference type="Pfam" id="PF01850">
    <property type="entry name" value="PIN"/>
    <property type="match status" value="1"/>
</dbReference>
<protein>
    <submittedName>
        <fullName evidence="9">Type II toxin-antitoxin system VapC family toxin</fullName>
    </submittedName>
</protein>
<evidence type="ECO:0000256" key="5">
    <source>
        <dbReference type="ARBA" id="ARBA00022801"/>
    </source>
</evidence>
<dbReference type="GO" id="GO:0004518">
    <property type="term" value="F:nuclease activity"/>
    <property type="evidence" value="ECO:0007669"/>
    <property type="project" value="UniProtKB-KW"/>
</dbReference>
<evidence type="ECO:0000313" key="10">
    <source>
        <dbReference type="Proteomes" id="UP000569732"/>
    </source>
</evidence>
<evidence type="ECO:0000256" key="2">
    <source>
        <dbReference type="ARBA" id="ARBA00022649"/>
    </source>
</evidence>
<evidence type="ECO:0000256" key="6">
    <source>
        <dbReference type="ARBA" id="ARBA00022842"/>
    </source>
</evidence>
<reference evidence="9 10" key="1">
    <citation type="submission" date="2020-07" db="EMBL/GenBank/DDBJ databases">
        <title>Endozoicomonas sp. nov., isolated from sediment.</title>
        <authorList>
            <person name="Gu T."/>
        </authorList>
    </citation>
    <scope>NUCLEOTIDE SEQUENCE [LARGE SCALE GENOMIC DNA]</scope>
    <source>
        <strain evidence="9 10">SM1973</strain>
    </source>
</reference>
<comment type="similarity">
    <text evidence="7">Belongs to the PINc/VapC protein family.</text>
</comment>
<dbReference type="PANTHER" id="PTHR33653:SF1">
    <property type="entry name" value="RIBONUCLEASE VAPC2"/>
    <property type="match status" value="1"/>
</dbReference>
<evidence type="ECO:0000259" key="8">
    <source>
        <dbReference type="Pfam" id="PF01850"/>
    </source>
</evidence>
<organism evidence="9 10">
    <name type="scientific">Spartinivicinus marinus</name>
    <dbReference type="NCBI Taxonomy" id="2994442"/>
    <lineage>
        <taxon>Bacteria</taxon>
        <taxon>Pseudomonadati</taxon>
        <taxon>Pseudomonadota</taxon>
        <taxon>Gammaproteobacteria</taxon>
        <taxon>Oceanospirillales</taxon>
        <taxon>Zooshikellaceae</taxon>
        <taxon>Spartinivicinus</taxon>
    </lineage>
</organism>
<evidence type="ECO:0000256" key="4">
    <source>
        <dbReference type="ARBA" id="ARBA00022723"/>
    </source>
</evidence>
<dbReference type="InterPro" id="IPR050556">
    <property type="entry name" value="Type_II_TA_system_RNase"/>
</dbReference>
<name>A0A853IIJ0_9GAMM</name>
<proteinExistence type="inferred from homology"/>
<dbReference type="GO" id="GO:0016787">
    <property type="term" value="F:hydrolase activity"/>
    <property type="evidence" value="ECO:0007669"/>
    <property type="project" value="UniProtKB-KW"/>
</dbReference>
<dbReference type="PANTHER" id="PTHR33653">
    <property type="entry name" value="RIBONUCLEASE VAPC2"/>
    <property type="match status" value="1"/>
</dbReference>
<sequence>MSVALVDSNILLDLAKPDSDWYEWSASTLEKLDEHYTLAINSTVYAEVSIGFNKIEEYEEFISHCQFEILEVPREALFLAGKAFLQYRRKGGNKSNVLPDFFIGAHAAVKGYSLISRDKGRFTTYFPTVSLITPV</sequence>
<evidence type="ECO:0000256" key="1">
    <source>
        <dbReference type="ARBA" id="ARBA00001946"/>
    </source>
</evidence>
<evidence type="ECO:0000256" key="3">
    <source>
        <dbReference type="ARBA" id="ARBA00022722"/>
    </source>
</evidence>
<dbReference type="RefSeq" id="WP_180571814.1">
    <property type="nucleotide sequence ID" value="NZ_JACCKB010000163.1"/>
</dbReference>
<keyword evidence="4" id="KW-0479">Metal-binding</keyword>
<dbReference type="InterPro" id="IPR002716">
    <property type="entry name" value="PIN_dom"/>
</dbReference>
<dbReference type="AlphaFoldDB" id="A0A853IIJ0"/>
<gene>
    <name evidence="9" type="ORF">H0A36_27920</name>
</gene>